<keyword evidence="2" id="KW-0732">Signal</keyword>
<evidence type="ECO:0000259" key="7">
    <source>
        <dbReference type="Pfam" id="PF03958"/>
    </source>
</evidence>
<dbReference type="InterPro" id="IPR050810">
    <property type="entry name" value="Bact_Secretion_Sys_Channel"/>
</dbReference>
<dbReference type="InterPro" id="IPR004846">
    <property type="entry name" value="T2SS/T3SS_dom"/>
</dbReference>
<dbReference type="Pfam" id="PF00263">
    <property type="entry name" value="Secretin"/>
    <property type="match status" value="1"/>
</dbReference>
<dbReference type="Pfam" id="PF03958">
    <property type="entry name" value="Secretin_N"/>
    <property type="match status" value="1"/>
</dbReference>
<organism evidence="8 9">
    <name type="scientific">Pseudoalteromonas tunicata D2</name>
    <dbReference type="NCBI Taxonomy" id="87626"/>
    <lineage>
        <taxon>Bacteria</taxon>
        <taxon>Pseudomonadati</taxon>
        <taxon>Pseudomonadota</taxon>
        <taxon>Gammaproteobacteria</taxon>
        <taxon>Alteromonadales</taxon>
        <taxon>Pseudoalteromonadaceae</taxon>
        <taxon>Pseudoalteromonas</taxon>
    </lineage>
</organism>
<dbReference type="AlphaFoldDB" id="A4C8H8"/>
<dbReference type="EMBL" id="AAOH01000003">
    <property type="protein sequence ID" value="EAR28893.1"/>
    <property type="molecule type" value="Genomic_DNA"/>
</dbReference>
<evidence type="ECO:0000256" key="2">
    <source>
        <dbReference type="ARBA" id="ARBA00022729"/>
    </source>
</evidence>
<gene>
    <name evidence="8" type="ORF">PTD2_07614</name>
</gene>
<dbReference type="PANTHER" id="PTHR30332:SF17">
    <property type="entry name" value="TYPE IV PILIATION SYSTEM PROTEIN DR_0774-RELATED"/>
    <property type="match status" value="1"/>
</dbReference>
<evidence type="ECO:0000256" key="1">
    <source>
        <dbReference type="ARBA" id="ARBA00004370"/>
    </source>
</evidence>
<dbReference type="GO" id="GO:0015627">
    <property type="term" value="C:type II protein secretion system complex"/>
    <property type="evidence" value="ECO:0007669"/>
    <property type="project" value="TreeGrafter"/>
</dbReference>
<proteinExistence type="inferred from homology"/>
<dbReference type="InterPro" id="IPR038591">
    <property type="entry name" value="NolW-like_sf"/>
</dbReference>
<dbReference type="GO" id="GO:0009306">
    <property type="term" value="P:protein secretion"/>
    <property type="evidence" value="ECO:0007669"/>
    <property type="project" value="InterPro"/>
</dbReference>
<evidence type="ECO:0000256" key="3">
    <source>
        <dbReference type="ARBA" id="ARBA00023136"/>
    </source>
</evidence>
<dbReference type="HOGENOM" id="CLU_006756_1_2_6"/>
<comment type="similarity">
    <text evidence="4">Belongs to the bacterial secretin family.</text>
</comment>
<comment type="caution">
    <text evidence="8">The sequence shown here is derived from an EMBL/GenBank/DDBJ whole genome shotgun (WGS) entry which is preliminary data.</text>
</comment>
<dbReference type="Gene3D" id="3.30.1370.120">
    <property type="match status" value="2"/>
</dbReference>
<protein>
    <submittedName>
        <fullName evidence="8">General (Type II) secretion pathway (GSP) D protein</fullName>
    </submittedName>
</protein>
<dbReference type="GO" id="GO:0009279">
    <property type="term" value="C:cell outer membrane"/>
    <property type="evidence" value="ECO:0007669"/>
    <property type="project" value="UniProtKB-SubCell"/>
</dbReference>
<name>A4C8H8_9GAMM</name>
<evidence type="ECO:0000256" key="5">
    <source>
        <dbReference type="RuleBase" id="RU004004"/>
    </source>
</evidence>
<reference evidence="8 9" key="1">
    <citation type="submission" date="2006-02" db="EMBL/GenBank/DDBJ databases">
        <authorList>
            <person name="Moran M.A."/>
            <person name="Kjelleberg S."/>
            <person name="Egan S."/>
            <person name="Saunders N."/>
            <person name="Thomas T."/>
            <person name="Ferriera S."/>
            <person name="Johnson J."/>
            <person name="Kravitz S."/>
            <person name="Halpern A."/>
            <person name="Remington K."/>
            <person name="Beeson K."/>
            <person name="Tran B."/>
            <person name="Rogers Y.-H."/>
            <person name="Friedman R."/>
            <person name="Venter J.C."/>
        </authorList>
    </citation>
    <scope>NUCLEOTIDE SEQUENCE [LARGE SCALE GENOMIC DNA]</scope>
    <source>
        <strain evidence="8 9">D2</strain>
    </source>
</reference>
<keyword evidence="9" id="KW-1185">Reference proteome</keyword>
<dbReference type="eggNOG" id="COG1450">
    <property type="taxonomic scope" value="Bacteria"/>
</dbReference>
<dbReference type="PANTHER" id="PTHR30332">
    <property type="entry name" value="PROBABLE GENERAL SECRETION PATHWAY PROTEIN D"/>
    <property type="match status" value="1"/>
</dbReference>
<evidence type="ECO:0000259" key="6">
    <source>
        <dbReference type="Pfam" id="PF00263"/>
    </source>
</evidence>
<dbReference type="Proteomes" id="UP000006201">
    <property type="component" value="Unassembled WGS sequence"/>
</dbReference>
<keyword evidence="3" id="KW-0472">Membrane</keyword>
<evidence type="ECO:0000313" key="8">
    <source>
        <dbReference type="EMBL" id="EAR28893.1"/>
    </source>
</evidence>
<feature type="domain" description="Type II/III secretion system secretin-like" evidence="6">
    <location>
        <begin position="497"/>
        <end position="661"/>
    </location>
</feature>
<dbReference type="InterPro" id="IPR001775">
    <property type="entry name" value="GspD/PilQ"/>
</dbReference>
<accession>A4C8H8</accession>
<dbReference type="STRING" id="87626.PTD2_07614"/>
<feature type="domain" description="NolW-like" evidence="7">
    <location>
        <begin position="350"/>
        <end position="436"/>
    </location>
</feature>
<keyword evidence="5" id="KW-0813">Transport</keyword>
<evidence type="ECO:0000256" key="4">
    <source>
        <dbReference type="RuleBase" id="RU004003"/>
    </source>
</evidence>
<dbReference type="PROSITE" id="PS00875">
    <property type="entry name" value="T2SP_D"/>
    <property type="match status" value="1"/>
</dbReference>
<dbReference type="InterPro" id="IPR004845">
    <property type="entry name" value="T2SS_GspD_CS"/>
</dbReference>
<comment type="subcellular location">
    <subcellularLocation>
        <location evidence="5">Cell outer membrane</location>
    </subcellularLocation>
    <subcellularLocation>
        <location evidence="1">Membrane</location>
    </subcellularLocation>
</comment>
<sequence length="685" mass="75843">MKGVLMNKINAISITIVGLFVLNGCSATQNKSFSPQPSYLHSNISVVADGDEAAVNEKNEASQNNEPDKKVEYLTPFQVIQQQAQITNDVIDRFSEQKTIEMSAETLPLQDFLHLVLGERLKVSYVLSDEIKADSQSVTLNIQNAVTERKLFLLTEELIDERGYTIRFNDNIFYVHKKNSEQGQTDLTYGYGKSINDVPQTSGDIVQMVPFEYGMQLSMSNTLRQMIGVKSTSDPARNTINIFGKRQDILRALELIDIFDRPAIANRHIGVYKSTFVNGTELLTKLKELLTQEGIKLGDGIDTSSTITVVNMEKQNRLIFFAVKQDVIERAIFWANQIDKPIDTAEKQYFIYQPQYSRAVDMGESLEALIGEVSSLTTSTSAAQENSRKRGAVTASSEDLKMVIDERSNSVIFFTTGEKYQQILPLVKRLDILPKQIMLEVIIAEVSLTNEFKQGVEFAFKNGNYGTSTEKAFMGDGFGGLSYLLQGTQGKLIVNLLQTNSLVNILSRPSLVVRDGVNATINVGTDIPIVGETASDPINGDRQTTKIEYRKTGVELAVTPTVNAQGIVLMEIKQKISNQVESGSTVSGNPSVFERTINTEVVAESGQTIILGGLISENKSTKASRVPFFSGIPILGNLFRADTESGDKTELVILVTPRVIESSSEWDDVKKLFDNAFENLKLPQK</sequence>
<evidence type="ECO:0000313" key="9">
    <source>
        <dbReference type="Proteomes" id="UP000006201"/>
    </source>
</evidence>
<dbReference type="PRINTS" id="PR00811">
    <property type="entry name" value="BCTERIALGSPD"/>
</dbReference>
<dbReference type="InterPro" id="IPR005644">
    <property type="entry name" value="NolW-like"/>
</dbReference>